<dbReference type="InterPro" id="IPR002818">
    <property type="entry name" value="DJ-1/PfpI"/>
</dbReference>
<dbReference type="Pfam" id="PF01965">
    <property type="entry name" value="DJ-1_PfpI"/>
    <property type="match status" value="1"/>
</dbReference>
<keyword evidence="2" id="KW-0645">Protease</keyword>
<dbReference type="GO" id="GO:0008233">
    <property type="term" value="F:peptidase activity"/>
    <property type="evidence" value="ECO:0007669"/>
    <property type="project" value="UniProtKB-KW"/>
</dbReference>
<gene>
    <name evidence="2" type="ORF">HDA42_007079</name>
</gene>
<accession>A0A7W3RQ48</accession>
<keyword evidence="3" id="KW-1185">Reference proteome</keyword>
<dbReference type="SUPFAM" id="SSF52317">
    <property type="entry name" value="Class I glutamine amidotransferase-like"/>
    <property type="match status" value="1"/>
</dbReference>
<name>A0A7W3RQ48_STRMR</name>
<comment type="caution">
    <text evidence="2">The sequence shown here is derived from an EMBL/GenBank/DDBJ whole genome shotgun (WGS) entry which is preliminary data.</text>
</comment>
<evidence type="ECO:0000313" key="3">
    <source>
        <dbReference type="Proteomes" id="UP000577386"/>
    </source>
</evidence>
<dbReference type="Gene3D" id="3.40.50.880">
    <property type="match status" value="1"/>
</dbReference>
<feature type="domain" description="DJ-1/PfpI" evidence="1">
    <location>
        <begin position="6"/>
        <end position="184"/>
    </location>
</feature>
<dbReference type="EMBL" id="JACJIJ010000002">
    <property type="protein sequence ID" value="MBA9057901.1"/>
    <property type="molecule type" value="Genomic_DNA"/>
</dbReference>
<dbReference type="GO" id="GO:0016798">
    <property type="term" value="F:hydrolase activity, acting on glycosyl bonds"/>
    <property type="evidence" value="ECO:0007669"/>
    <property type="project" value="UniProtKB-KW"/>
</dbReference>
<evidence type="ECO:0000259" key="1">
    <source>
        <dbReference type="Pfam" id="PF01965"/>
    </source>
</evidence>
<dbReference type="RefSeq" id="WP_128793117.1">
    <property type="nucleotide sequence ID" value="NZ_BAAAHW010000025.1"/>
</dbReference>
<dbReference type="AlphaFoldDB" id="A0A7W3RQ48"/>
<keyword evidence="2" id="KW-0378">Hydrolase</keyword>
<dbReference type="GO" id="GO:0006508">
    <property type="term" value="P:proteolysis"/>
    <property type="evidence" value="ECO:0007669"/>
    <property type="project" value="UniProtKB-KW"/>
</dbReference>
<protein>
    <submittedName>
        <fullName evidence="2">Protease I</fullName>
        <ecNumber evidence="2">3.2.-.-</ecNumber>
    </submittedName>
</protein>
<dbReference type="GeneID" id="93978349"/>
<keyword evidence="2" id="KW-0326">Glycosidase</keyword>
<dbReference type="InterPro" id="IPR029062">
    <property type="entry name" value="Class_I_gatase-like"/>
</dbReference>
<dbReference type="EC" id="3.2.-.-" evidence="2"/>
<organism evidence="2 3">
    <name type="scientific">Streptomyces murinus</name>
    <dbReference type="NCBI Taxonomy" id="33900"/>
    <lineage>
        <taxon>Bacteria</taxon>
        <taxon>Bacillati</taxon>
        <taxon>Actinomycetota</taxon>
        <taxon>Actinomycetes</taxon>
        <taxon>Kitasatosporales</taxon>
        <taxon>Streptomycetaceae</taxon>
        <taxon>Streptomyces</taxon>
    </lineage>
</organism>
<reference evidence="2 3" key="1">
    <citation type="submission" date="2020-08" db="EMBL/GenBank/DDBJ databases">
        <title>Sequencing the genomes of 1000 actinobacteria strains.</title>
        <authorList>
            <person name="Klenk H.-P."/>
        </authorList>
    </citation>
    <scope>NUCLEOTIDE SEQUENCE [LARGE SCALE GENOMIC DNA]</scope>
    <source>
        <strain evidence="2 3">DSM 41827</strain>
    </source>
</reference>
<dbReference type="Proteomes" id="UP000577386">
    <property type="component" value="Unassembled WGS sequence"/>
</dbReference>
<evidence type="ECO:0000313" key="2">
    <source>
        <dbReference type="EMBL" id="MBA9057901.1"/>
    </source>
</evidence>
<sequence>MRLTGHKIAILLESDFYEPEILYYQHRFPEEGAEVHFLSRLWGRDEITFQGHEHRMPFVVRESFEDIDEFALKEFSAVIVPSGMVADRLRYTEDPAELPPAVQFLRRAFQDPAIVKGIICHGMWLTAPVPHLVRGRRAVVHNNLLGDLRNMGGRYVDEDVVVDEDLVTARTGAHCHLFARTIIDLIAVRDRERAARTRGATRAAALGGAR</sequence>
<proteinExistence type="predicted"/>